<evidence type="ECO:0000313" key="1">
    <source>
        <dbReference type="EMBL" id="MBB5032683.1"/>
    </source>
</evidence>
<dbReference type="Proteomes" id="UP000590740">
    <property type="component" value="Unassembled WGS sequence"/>
</dbReference>
<evidence type="ECO:0000313" key="2">
    <source>
        <dbReference type="Proteomes" id="UP000590740"/>
    </source>
</evidence>
<gene>
    <name evidence="1" type="ORF">HNQ65_002265</name>
</gene>
<comment type="caution">
    <text evidence="1">The sequence shown here is derived from an EMBL/GenBank/DDBJ whole genome shotgun (WGS) entry which is preliminary data.</text>
</comment>
<protein>
    <submittedName>
        <fullName evidence="1">Uncharacterized protein</fullName>
    </submittedName>
</protein>
<proteinExistence type="predicted"/>
<reference evidence="1 2" key="1">
    <citation type="submission" date="2020-08" db="EMBL/GenBank/DDBJ databases">
        <title>Genomic Encyclopedia of Type Strains, Phase IV (KMG-IV): sequencing the most valuable type-strain genomes for metagenomic binning, comparative biology and taxonomic classification.</title>
        <authorList>
            <person name="Goeker M."/>
        </authorList>
    </citation>
    <scope>NUCLEOTIDE SEQUENCE [LARGE SCALE GENOMIC DNA]</scope>
    <source>
        <strain evidence="1 2">DSM 12252</strain>
    </source>
</reference>
<dbReference type="AlphaFoldDB" id="A0A7W7YAL2"/>
<keyword evidence="2" id="KW-1185">Reference proteome</keyword>
<organism evidence="1 2">
    <name type="scientific">Prosthecobacter vanneervenii</name>
    <dbReference type="NCBI Taxonomy" id="48466"/>
    <lineage>
        <taxon>Bacteria</taxon>
        <taxon>Pseudomonadati</taxon>
        <taxon>Verrucomicrobiota</taxon>
        <taxon>Verrucomicrobiia</taxon>
        <taxon>Verrucomicrobiales</taxon>
        <taxon>Verrucomicrobiaceae</taxon>
        <taxon>Prosthecobacter</taxon>
    </lineage>
</organism>
<name>A0A7W7YAL2_9BACT</name>
<accession>A0A7W7YAL2</accession>
<dbReference type="EMBL" id="JACHIG010000004">
    <property type="protein sequence ID" value="MBB5032683.1"/>
    <property type="molecule type" value="Genomic_DNA"/>
</dbReference>
<sequence length="29" mass="3267">MKDLQSTRAMWLKGWLFLFIGLISPSAGV</sequence>